<dbReference type="FunFam" id="1.10.10.10:FF:000001">
    <property type="entry name" value="LysR family transcriptional regulator"/>
    <property type="match status" value="1"/>
</dbReference>
<proteinExistence type="inferred from homology"/>
<dbReference type="EMBL" id="RCCT01000002">
    <property type="protein sequence ID" value="RLK08254.1"/>
    <property type="molecule type" value="Genomic_DNA"/>
</dbReference>
<name>A0A497ZR40_9RHOB</name>
<keyword evidence="3" id="KW-0238">DNA-binding</keyword>
<keyword evidence="7" id="KW-1185">Reference proteome</keyword>
<dbReference type="InterPro" id="IPR005119">
    <property type="entry name" value="LysR_subst-bd"/>
</dbReference>
<dbReference type="InterPro" id="IPR036390">
    <property type="entry name" value="WH_DNA-bd_sf"/>
</dbReference>
<keyword evidence="2" id="KW-0805">Transcription regulation</keyword>
<dbReference type="OrthoDB" id="9813056at2"/>
<dbReference type="SUPFAM" id="SSF53850">
    <property type="entry name" value="Periplasmic binding protein-like II"/>
    <property type="match status" value="1"/>
</dbReference>
<protein>
    <submittedName>
        <fullName evidence="6">LysR family glycine cleavage system transcriptional activator</fullName>
    </submittedName>
</protein>
<evidence type="ECO:0000256" key="2">
    <source>
        <dbReference type="ARBA" id="ARBA00023015"/>
    </source>
</evidence>
<dbReference type="InterPro" id="IPR000847">
    <property type="entry name" value="LysR_HTH_N"/>
</dbReference>
<evidence type="ECO:0000313" key="6">
    <source>
        <dbReference type="EMBL" id="RLK08254.1"/>
    </source>
</evidence>
<dbReference type="STRING" id="981384.GCA_000192475_00433"/>
<dbReference type="Pfam" id="PF03466">
    <property type="entry name" value="LysR_substrate"/>
    <property type="match status" value="1"/>
</dbReference>
<evidence type="ECO:0000256" key="4">
    <source>
        <dbReference type="ARBA" id="ARBA00023163"/>
    </source>
</evidence>
<organism evidence="6 7">
    <name type="scientific">Ruegeria conchae</name>
    <dbReference type="NCBI Taxonomy" id="981384"/>
    <lineage>
        <taxon>Bacteria</taxon>
        <taxon>Pseudomonadati</taxon>
        <taxon>Pseudomonadota</taxon>
        <taxon>Alphaproteobacteria</taxon>
        <taxon>Rhodobacterales</taxon>
        <taxon>Roseobacteraceae</taxon>
        <taxon>Ruegeria</taxon>
    </lineage>
</organism>
<dbReference type="PANTHER" id="PTHR30537">
    <property type="entry name" value="HTH-TYPE TRANSCRIPTIONAL REGULATOR"/>
    <property type="match status" value="1"/>
</dbReference>
<dbReference type="AlphaFoldDB" id="A0A497ZR40"/>
<sequence>MRFRSYDALKTFDAVARNLSMTKAADEVHQSKGSISYQVGKLEAELGFRLFERVHAKLELTEEGRRLWHVSQTALSQIDREIEDLRGSASGAVTVGALTYFSSRWLSPRLTRFFEANPGISLRIEPISSMDMLKSVRVDMAVLWGIGGWKGHKSELLLSLPAVPTANRAVAEQVRQLGLAEAVRQLPLLGDSSGDAGWKAWHAAAGLPYAPSRSSLTIPDSNSRVQAVVDGQGIALWDDLVAPEFGDGTLVRLSDIRVENAGYFVVFTDRQMSQGAEAFLDWLRAENDRGDMGRPRTLRV</sequence>
<comment type="caution">
    <text evidence="6">The sequence shown here is derived from an EMBL/GenBank/DDBJ whole genome shotgun (WGS) entry which is preliminary data.</text>
</comment>
<dbReference type="Proteomes" id="UP000271700">
    <property type="component" value="Unassembled WGS sequence"/>
</dbReference>
<keyword evidence="4" id="KW-0804">Transcription</keyword>
<dbReference type="Gene3D" id="1.10.10.10">
    <property type="entry name" value="Winged helix-like DNA-binding domain superfamily/Winged helix DNA-binding domain"/>
    <property type="match status" value="1"/>
</dbReference>
<reference evidence="6 7" key="1">
    <citation type="submission" date="2018-10" db="EMBL/GenBank/DDBJ databases">
        <title>Genomic Encyclopedia of Archaeal and Bacterial Type Strains, Phase II (KMG-II): from individual species to whole genera.</title>
        <authorList>
            <person name="Goeker M."/>
        </authorList>
    </citation>
    <scope>NUCLEOTIDE SEQUENCE [LARGE SCALE GENOMIC DNA]</scope>
    <source>
        <strain evidence="6 7">DSM 29317</strain>
    </source>
</reference>
<comment type="similarity">
    <text evidence="1">Belongs to the LysR transcriptional regulatory family.</text>
</comment>
<feature type="domain" description="HTH lysR-type" evidence="5">
    <location>
        <begin position="1"/>
        <end position="61"/>
    </location>
</feature>
<dbReference type="Pfam" id="PF00126">
    <property type="entry name" value="HTH_1"/>
    <property type="match status" value="1"/>
</dbReference>
<dbReference type="InterPro" id="IPR036388">
    <property type="entry name" value="WH-like_DNA-bd_sf"/>
</dbReference>
<dbReference type="GO" id="GO:0003700">
    <property type="term" value="F:DNA-binding transcription factor activity"/>
    <property type="evidence" value="ECO:0007669"/>
    <property type="project" value="InterPro"/>
</dbReference>
<evidence type="ECO:0000259" key="5">
    <source>
        <dbReference type="PROSITE" id="PS50931"/>
    </source>
</evidence>
<dbReference type="PANTHER" id="PTHR30537:SF74">
    <property type="entry name" value="HTH-TYPE TRANSCRIPTIONAL REGULATOR TRPI"/>
    <property type="match status" value="1"/>
</dbReference>
<dbReference type="InterPro" id="IPR058163">
    <property type="entry name" value="LysR-type_TF_proteobact-type"/>
</dbReference>
<dbReference type="Gene3D" id="3.40.190.10">
    <property type="entry name" value="Periplasmic binding protein-like II"/>
    <property type="match status" value="2"/>
</dbReference>
<dbReference type="PROSITE" id="PS50931">
    <property type="entry name" value="HTH_LYSR"/>
    <property type="match status" value="1"/>
</dbReference>
<gene>
    <name evidence="6" type="ORF">CLV75_1925</name>
</gene>
<dbReference type="GO" id="GO:0043565">
    <property type="term" value="F:sequence-specific DNA binding"/>
    <property type="evidence" value="ECO:0007669"/>
    <property type="project" value="TreeGrafter"/>
</dbReference>
<dbReference type="RefSeq" id="WP_010443280.1">
    <property type="nucleotide sequence ID" value="NZ_AEYW01000023.1"/>
</dbReference>
<dbReference type="GO" id="GO:0006351">
    <property type="term" value="P:DNA-templated transcription"/>
    <property type="evidence" value="ECO:0007669"/>
    <property type="project" value="TreeGrafter"/>
</dbReference>
<evidence type="ECO:0000313" key="7">
    <source>
        <dbReference type="Proteomes" id="UP000271700"/>
    </source>
</evidence>
<dbReference type="SUPFAM" id="SSF46785">
    <property type="entry name" value="Winged helix' DNA-binding domain"/>
    <property type="match status" value="1"/>
</dbReference>
<evidence type="ECO:0000256" key="3">
    <source>
        <dbReference type="ARBA" id="ARBA00023125"/>
    </source>
</evidence>
<evidence type="ECO:0000256" key="1">
    <source>
        <dbReference type="ARBA" id="ARBA00009437"/>
    </source>
</evidence>
<accession>A0A497ZR40</accession>